<dbReference type="PANTHER" id="PTHR42720">
    <property type="entry name" value="GLYCEROL-3-PHOSPHATE DEHYDROGENASE"/>
    <property type="match status" value="1"/>
</dbReference>
<feature type="domain" description="FAD dependent oxidoreductase" evidence="1">
    <location>
        <begin position="20"/>
        <end position="372"/>
    </location>
</feature>
<evidence type="ECO:0000259" key="2">
    <source>
        <dbReference type="Pfam" id="PF04324"/>
    </source>
</evidence>
<proteinExistence type="predicted"/>
<dbReference type="RefSeq" id="WP_215626742.1">
    <property type="nucleotide sequence ID" value="NZ_CP067089.2"/>
</dbReference>
<evidence type="ECO:0000259" key="1">
    <source>
        <dbReference type="Pfam" id="PF01266"/>
    </source>
</evidence>
<accession>A0A7T8B9A9</accession>
<dbReference type="Gene3D" id="3.30.9.10">
    <property type="entry name" value="D-Amino Acid Oxidase, subunit A, domain 2"/>
    <property type="match status" value="1"/>
</dbReference>
<sequence length="492" mass="54248">MKTINIANLNPPPEAQEVYDVAVIGCGVSGANIARKLSLYTCRIAVLEKAADVSFGTSKANSGIVHGGFHHNKQYLKARLEIQGNLMFDQLRRELDFPFKRCGILVAALHDDEMKSVEHLYMQGVDNGVIGIELCSRERILELEPKLSSDVAGGLYAPGGGIVEPYRFVFALVESAMKNGVHLYTDYLVEGAGWDEKKNLWTVRSGDGRTVSARYVVNAAGLFADDISKVFGGEEFTIKARKGEYFLMDRLTKARPDRVIFPVPTSVSKGMLVIPTVEGTVLVGPTADPVESKYDFATTGERLEQILDSGKHMVPSLSRSDVITSFAGLRPYLEEDFYIDISQKAPAFVQVAGIQSPGLTASPAIGEYVKDLLKKMGLDLTEKSGWDPFVEPRSRTRELTPFELDSLIAEDPAWGNIVCRCENVSEAEIVEAVRLGHYTLDGVKYFTRAQMGRCQGGFCTYKIIKIIMRETGLTWDEVTKHGGKSRVLEAEL</sequence>
<organism evidence="3 4">
    <name type="scientific">Breznakiella homolactica</name>
    <dbReference type="NCBI Taxonomy" id="2798577"/>
    <lineage>
        <taxon>Bacteria</taxon>
        <taxon>Pseudomonadati</taxon>
        <taxon>Spirochaetota</taxon>
        <taxon>Spirochaetia</taxon>
        <taxon>Spirochaetales</taxon>
        <taxon>Breznakiellaceae</taxon>
        <taxon>Breznakiella</taxon>
    </lineage>
</organism>
<gene>
    <name evidence="3" type="ORF">JFL75_00510</name>
</gene>
<feature type="domain" description="BFD-like [2Fe-2S]-binding" evidence="2">
    <location>
        <begin position="417"/>
        <end position="467"/>
    </location>
</feature>
<dbReference type="KEGG" id="bhc:JFL75_00510"/>
<dbReference type="Pfam" id="PF01266">
    <property type="entry name" value="DAO"/>
    <property type="match status" value="1"/>
</dbReference>
<protein>
    <submittedName>
        <fullName evidence="3">FAD-dependent oxidoreductase</fullName>
    </submittedName>
</protein>
<dbReference type="SUPFAM" id="SSF51905">
    <property type="entry name" value="FAD/NAD(P)-binding domain"/>
    <property type="match status" value="1"/>
</dbReference>
<dbReference type="InterPro" id="IPR052745">
    <property type="entry name" value="G3P_Oxidase/Oxidoreductase"/>
</dbReference>
<name>A0A7T8B9A9_9SPIR</name>
<dbReference type="Gene3D" id="3.50.50.60">
    <property type="entry name" value="FAD/NAD(P)-binding domain"/>
    <property type="match status" value="1"/>
</dbReference>
<dbReference type="Gene3D" id="1.10.10.1100">
    <property type="entry name" value="BFD-like [2Fe-2S]-binding domain"/>
    <property type="match status" value="1"/>
</dbReference>
<dbReference type="InterPro" id="IPR041854">
    <property type="entry name" value="BFD-like_2Fe2S-bd_dom_sf"/>
</dbReference>
<evidence type="ECO:0000313" key="4">
    <source>
        <dbReference type="Proteomes" id="UP000595917"/>
    </source>
</evidence>
<evidence type="ECO:0000313" key="3">
    <source>
        <dbReference type="EMBL" id="QQO09439.1"/>
    </source>
</evidence>
<dbReference type="SUPFAM" id="SSF54373">
    <property type="entry name" value="FAD-linked reductases, C-terminal domain"/>
    <property type="match status" value="1"/>
</dbReference>
<dbReference type="InterPro" id="IPR007419">
    <property type="entry name" value="BFD-like_2Fe2S-bd_dom"/>
</dbReference>
<dbReference type="InterPro" id="IPR006076">
    <property type="entry name" value="FAD-dep_OxRdtase"/>
</dbReference>
<dbReference type="PANTHER" id="PTHR42720:SF1">
    <property type="entry name" value="GLYCEROL 3-PHOSPHATE OXIDASE"/>
    <property type="match status" value="1"/>
</dbReference>
<reference evidence="3" key="1">
    <citation type="submission" date="2021-01" db="EMBL/GenBank/DDBJ databases">
        <title>Description of Breznakiella homolactica.</title>
        <authorList>
            <person name="Song Y."/>
            <person name="Brune A."/>
        </authorList>
    </citation>
    <scope>NUCLEOTIDE SEQUENCE</scope>
    <source>
        <strain evidence="3">RmG30</strain>
    </source>
</reference>
<keyword evidence="4" id="KW-1185">Reference proteome</keyword>
<dbReference type="InterPro" id="IPR036188">
    <property type="entry name" value="FAD/NAD-bd_sf"/>
</dbReference>
<dbReference type="AlphaFoldDB" id="A0A7T8B9A9"/>
<dbReference type="Pfam" id="PF04324">
    <property type="entry name" value="Fer2_BFD"/>
    <property type="match status" value="1"/>
</dbReference>
<dbReference type="Proteomes" id="UP000595917">
    <property type="component" value="Chromosome"/>
</dbReference>
<dbReference type="EMBL" id="CP067089">
    <property type="protein sequence ID" value="QQO09439.1"/>
    <property type="molecule type" value="Genomic_DNA"/>
</dbReference>
<dbReference type="CDD" id="cd19946">
    <property type="entry name" value="GlpA-like_Fer2_BFD-like"/>
    <property type="match status" value="1"/>
</dbReference>